<dbReference type="InterPro" id="IPR014027">
    <property type="entry name" value="UDP-Glc/GDP-Man_DH_C"/>
</dbReference>
<dbReference type="AlphaFoldDB" id="A0A6J6S671"/>
<evidence type="ECO:0000256" key="2">
    <source>
        <dbReference type="ARBA" id="ARBA00006601"/>
    </source>
</evidence>
<accession>A0A6J6S671</accession>
<protein>
    <recommendedName>
        <fullName evidence="3">UDP-glucose 6-dehydrogenase</fullName>
        <ecNumber evidence="3">1.1.1.22</ecNumber>
    </recommendedName>
</protein>
<dbReference type="PROSITE" id="PS51257">
    <property type="entry name" value="PROKAR_LIPOPROTEIN"/>
    <property type="match status" value="1"/>
</dbReference>
<dbReference type="SUPFAM" id="SSF48179">
    <property type="entry name" value="6-phosphogluconate dehydrogenase C-terminal domain-like"/>
    <property type="match status" value="1"/>
</dbReference>
<name>A0A6J6S671_9ZZZZ</name>
<proteinExistence type="inferred from homology"/>
<evidence type="ECO:0000313" key="8">
    <source>
        <dbReference type="EMBL" id="CAB4730222.1"/>
    </source>
</evidence>
<dbReference type="UniPathway" id="UPA00038">
    <property type="reaction ID" value="UER00491"/>
</dbReference>
<dbReference type="Pfam" id="PF00984">
    <property type="entry name" value="UDPG_MGDP_dh"/>
    <property type="match status" value="1"/>
</dbReference>
<dbReference type="PANTHER" id="PTHR43750:SF3">
    <property type="entry name" value="UDP-GLUCOSE 6-DEHYDROGENASE TUAD"/>
    <property type="match status" value="1"/>
</dbReference>
<dbReference type="InterPro" id="IPR028357">
    <property type="entry name" value="UDPglc_DH_bac"/>
</dbReference>
<dbReference type="InterPro" id="IPR036291">
    <property type="entry name" value="NAD(P)-bd_dom_sf"/>
</dbReference>
<keyword evidence="4" id="KW-0560">Oxidoreductase</keyword>
<dbReference type="GO" id="GO:0006065">
    <property type="term" value="P:UDP-glucuronate biosynthetic process"/>
    <property type="evidence" value="ECO:0007669"/>
    <property type="project" value="UniProtKB-UniPathway"/>
</dbReference>
<dbReference type="GO" id="GO:0003979">
    <property type="term" value="F:UDP-glucose 6-dehydrogenase activity"/>
    <property type="evidence" value="ECO:0007669"/>
    <property type="project" value="UniProtKB-EC"/>
</dbReference>
<dbReference type="InterPro" id="IPR001732">
    <property type="entry name" value="UDP-Glc/GDP-Man_DH_N"/>
</dbReference>
<feature type="domain" description="UDP-glucose/GDP-mannose dehydrogenase C-terminal" evidence="7">
    <location>
        <begin position="311"/>
        <end position="411"/>
    </location>
</feature>
<dbReference type="EMBL" id="CAEZYU010000007">
    <property type="protein sequence ID" value="CAB4730222.1"/>
    <property type="molecule type" value="Genomic_DNA"/>
</dbReference>
<dbReference type="Pfam" id="PF03720">
    <property type="entry name" value="UDPG_MGDP_dh_C"/>
    <property type="match status" value="1"/>
</dbReference>
<dbReference type="EC" id="1.1.1.22" evidence="3"/>
<dbReference type="InterPro" id="IPR036220">
    <property type="entry name" value="UDP-Glc/GDP-Man_DH_C_sf"/>
</dbReference>
<comment type="similarity">
    <text evidence="2">Belongs to the UDP-glucose/GDP-mannose dehydrogenase family.</text>
</comment>
<reference evidence="8" key="1">
    <citation type="submission" date="2020-05" db="EMBL/GenBank/DDBJ databases">
        <authorList>
            <person name="Chiriac C."/>
            <person name="Salcher M."/>
            <person name="Ghai R."/>
            <person name="Kavagutti S V."/>
        </authorList>
    </citation>
    <scope>NUCLEOTIDE SEQUENCE</scope>
</reference>
<gene>
    <name evidence="8" type="ORF">UFOPK2766_00263</name>
    <name evidence="9" type="ORF">UFOPK3519_00364</name>
</gene>
<evidence type="ECO:0000313" key="9">
    <source>
        <dbReference type="EMBL" id="CAB4892377.1"/>
    </source>
</evidence>
<dbReference type="PIRSF" id="PIRSF500134">
    <property type="entry name" value="UDPglc_DH_bac"/>
    <property type="match status" value="1"/>
</dbReference>
<dbReference type="Gene3D" id="1.20.5.100">
    <property type="entry name" value="Cytochrome c1, transmembrane anchor, C-terminal"/>
    <property type="match status" value="1"/>
</dbReference>
<dbReference type="Gene3D" id="3.40.50.720">
    <property type="entry name" value="NAD(P)-binding Rossmann-like Domain"/>
    <property type="match status" value="2"/>
</dbReference>
<dbReference type="InterPro" id="IPR008927">
    <property type="entry name" value="6-PGluconate_DH-like_C_sf"/>
</dbReference>
<dbReference type="NCBIfam" id="TIGR03026">
    <property type="entry name" value="NDP-sugDHase"/>
    <property type="match status" value="1"/>
</dbReference>
<dbReference type="GO" id="GO:0051287">
    <property type="term" value="F:NAD binding"/>
    <property type="evidence" value="ECO:0007669"/>
    <property type="project" value="InterPro"/>
</dbReference>
<dbReference type="GO" id="GO:0000271">
    <property type="term" value="P:polysaccharide biosynthetic process"/>
    <property type="evidence" value="ECO:0007669"/>
    <property type="project" value="InterPro"/>
</dbReference>
<evidence type="ECO:0000259" key="7">
    <source>
        <dbReference type="SMART" id="SM00984"/>
    </source>
</evidence>
<evidence type="ECO:0000256" key="3">
    <source>
        <dbReference type="ARBA" id="ARBA00012954"/>
    </source>
</evidence>
<dbReference type="InterPro" id="IPR014026">
    <property type="entry name" value="UDP-Glc/GDP-Man_DH_dimer"/>
</dbReference>
<organism evidence="8">
    <name type="scientific">freshwater metagenome</name>
    <dbReference type="NCBI Taxonomy" id="449393"/>
    <lineage>
        <taxon>unclassified sequences</taxon>
        <taxon>metagenomes</taxon>
        <taxon>ecological metagenomes</taxon>
    </lineage>
</organism>
<evidence type="ECO:0000256" key="5">
    <source>
        <dbReference type="ARBA" id="ARBA00023027"/>
    </source>
</evidence>
<evidence type="ECO:0000256" key="6">
    <source>
        <dbReference type="ARBA" id="ARBA00047473"/>
    </source>
</evidence>
<dbReference type="SUPFAM" id="SSF51735">
    <property type="entry name" value="NAD(P)-binding Rossmann-fold domains"/>
    <property type="match status" value="1"/>
</dbReference>
<dbReference type="InterPro" id="IPR017476">
    <property type="entry name" value="UDP-Glc/GDP-Man"/>
</dbReference>
<dbReference type="SUPFAM" id="SSF52413">
    <property type="entry name" value="UDP-glucose/GDP-mannose dehydrogenase C-terminal domain"/>
    <property type="match status" value="1"/>
</dbReference>
<dbReference type="EMBL" id="CAFBMG010000017">
    <property type="protein sequence ID" value="CAB4892377.1"/>
    <property type="molecule type" value="Genomic_DNA"/>
</dbReference>
<dbReference type="Pfam" id="PF03721">
    <property type="entry name" value="UDPG_MGDP_dh_N"/>
    <property type="match status" value="1"/>
</dbReference>
<sequence length="427" mass="45789">MGRKIAVVGAGYVGLTTGACLSHLGHDVTCIESNPDKIEMLSAGRIPISEPGLAEIVEEGLSSQRLRFTMDREEGVKDREFIFLCVPTPQDEDGSADLSYLVQAASELKPYLQPGSIVINKSTVPVGSTHVVADALGRSDVHVVSNPEFLREGSAVADFLKPERVVIGADDSDVAARVAGLQLRRSAPLLVTDPESAELIKYASNAFLATKISYANSIAALAEAVGADMDDVVIGMGLDSRIGSSFLQPGPGWGGSCLPKDTSALIYTANTVGYSFTMLDEVVRVNNAQFDRVVEKTEQVVGQPLDGKTIAVWGLTFKAGTDDLRESPSLEVISRLQAKGAKIRAYDPEVNGPSPLLDGIEIALDPYKCCTDADALVVLTEWPEFGALDLDRVVQELSSPRVVDTRNVLDRVALRRRGFVYRGIGRV</sequence>
<evidence type="ECO:0000256" key="1">
    <source>
        <dbReference type="ARBA" id="ARBA00004701"/>
    </source>
</evidence>
<dbReference type="PANTHER" id="PTHR43750">
    <property type="entry name" value="UDP-GLUCOSE 6-DEHYDROGENASE TUAD"/>
    <property type="match status" value="1"/>
</dbReference>
<comment type="pathway">
    <text evidence="1">Nucleotide-sugar biosynthesis; UDP-alpha-D-glucuronate biosynthesis; UDP-alpha-D-glucuronate from UDP-alpha-D-glucose: step 1/1.</text>
</comment>
<dbReference type="PIRSF" id="PIRSF000124">
    <property type="entry name" value="UDPglc_GDPman_dh"/>
    <property type="match status" value="1"/>
</dbReference>
<dbReference type="SMART" id="SM00984">
    <property type="entry name" value="UDPG_MGDP_dh_C"/>
    <property type="match status" value="1"/>
</dbReference>
<comment type="catalytic activity">
    <reaction evidence="6">
        <text>UDP-alpha-D-glucose + 2 NAD(+) + H2O = UDP-alpha-D-glucuronate + 2 NADH + 3 H(+)</text>
        <dbReference type="Rhea" id="RHEA:23596"/>
        <dbReference type="ChEBI" id="CHEBI:15377"/>
        <dbReference type="ChEBI" id="CHEBI:15378"/>
        <dbReference type="ChEBI" id="CHEBI:57540"/>
        <dbReference type="ChEBI" id="CHEBI:57945"/>
        <dbReference type="ChEBI" id="CHEBI:58052"/>
        <dbReference type="ChEBI" id="CHEBI:58885"/>
        <dbReference type="EC" id="1.1.1.22"/>
    </reaction>
</comment>
<evidence type="ECO:0000256" key="4">
    <source>
        <dbReference type="ARBA" id="ARBA00023002"/>
    </source>
</evidence>
<keyword evidence="5" id="KW-0520">NAD</keyword>